<evidence type="ECO:0000313" key="1">
    <source>
        <dbReference type="EMBL" id="SFE77243.1"/>
    </source>
</evidence>
<keyword evidence="2" id="KW-1185">Reference proteome</keyword>
<reference evidence="2" key="1">
    <citation type="submission" date="2016-10" db="EMBL/GenBank/DDBJ databases">
        <authorList>
            <person name="Varghese N."/>
            <person name="Submissions S."/>
        </authorList>
    </citation>
    <scope>NUCLEOTIDE SEQUENCE [LARGE SCALE GENOMIC DNA]</scope>
    <source>
        <strain evidence="2">CGMCC 1.10223</strain>
    </source>
</reference>
<sequence>MHLMNKLCLWGIKATEYADDDERERLPEAIWIADWAAPKEQAVILAG</sequence>
<proteinExistence type="predicted"/>
<dbReference type="Proteomes" id="UP000183410">
    <property type="component" value="Unassembled WGS sequence"/>
</dbReference>
<name>A0A1I2DAU3_9BACL</name>
<accession>A0A1I2DAU3</accession>
<dbReference type="AlphaFoldDB" id="A0A1I2DAU3"/>
<gene>
    <name evidence="1" type="ORF">SAMN04487969_106208</name>
</gene>
<organism evidence="1 2">
    <name type="scientific">Paenibacillus algorifonticola</name>
    <dbReference type="NCBI Taxonomy" id="684063"/>
    <lineage>
        <taxon>Bacteria</taxon>
        <taxon>Bacillati</taxon>
        <taxon>Bacillota</taxon>
        <taxon>Bacilli</taxon>
        <taxon>Bacillales</taxon>
        <taxon>Paenibacillaceae</taxon>
        <taxon>Paenibacillus</taxon>
    </lineage>
</organism>
<dbReference type="EMBL" id="FONN01000006">
    <property type="protein sequence ID" value="SFE77243.1"/>
    <property type="molecule type" value="Genomic_DNA"/>
</dbReference>
<evidence type="ECO:0000313" key="2">
    <source>
        <dbReference type="Proteomes" id="UP000183410"/>
    </source>
</evidence>
<protein>
    <submittedName>
        <fullName evidence="1">Uncharacterized protein</fullName>
    </submittedName>
</protein>